<dbReference type="EMBL" id="QFZK01000005">
    <property type="protein sequence ID" value="RFO96858.1"/>
    <property type="molecule type" value="Genomic_DNA"/>
</dbReference>
<name>A0A3E1RBX0_9BURK</name>
<evidence type="ECO:0000313" key="2">
    <source>
        <dbReference type="Proteomes" id="UP000260665"/>
    </source>
</evidence>
<reference evidence="1 2" key="1">
    <citation type="submission" date="2018-05" db="EMBL/GenBank/DDBJ databases">
        <title>Rhodoferax soyangensis sp.nov., isolated from an oligotrophic freshwater lake.</title>
        <authorList>
            <person name="Park M."/>
        </authorList>
    </citation>
    <scope>NUCLEOTIDE SEQUENCE [LARGE SCALE GENOMIC DNA]</scope>
    <source>
        <strain evidence="1 2">IMCC26218</strain>
    </source>
</reference>
<keyword evidence="2" id="KW-1185">Reference proteome</keyword>
<evidence type="ECO:0008006" key="3">
    <source>
        <dbReference type="Google" id="ProtNLM"/>
    </source>
</evidence>
<gene>
    <name evidence="1" type="ORF">DIC66_10140</name>
</gene>
<evidence type="ECO:0000313" key="1">
    <source>
        <dbReference type="EMBL" id="RFO96858.1"/>
    </source>
</evidence>
<dbReference type="Proteomes" id="UP000260665">
    <property type="component" value="Unassembled WGS sequence"/>
</dbReference>
<protein>
    <recommendedName>
        <fullName evidence="3">Phasin</fullName>
    </recommendedName>
</protein>
<dbReference type="RefSeq" id="WP_117176744.1">
    <property type="nucleotide sequence ID" value="NZ_QFZK01000005.1"/>
</dbReference>
<proteinExistence type="predicted"/>
<dbReference type="OrthoDB" id="8903808at2"/>
<organism evidence="1 2">
    <name type="scientific">Rhodoferax lacus</name>
    <dbReference type="NCBI Taxonomy" id="2184758"/>
    <lineage>
        <taxon>Bacteria</taxon>
        <taxon>Pseudomonadati</taxon>
        <taxon>Pseudomonadota</taxon>
        <taxon>Betaproteobacteria</taxon>
        <taxon>Burkholderiales</taxon>
        <taxon>Comamonadaceae</taxon>
        <taxon>Rhodoferax</taxon>
    </lineage>
</organism>
<accession>A0A3E1RBX0</accession>
<dbReference type="AlphaFoldDB" id="A0A3E1RBX0"/>
<comment type="caution">
    <text evidence="1">The sequence shown here is derived from an EMBL/GenBank/DDBJ whole genome shotgun (WGS) entry which is preliminary data.</text>
</comment>
<sequence>MFKNTPFEAIAKTMSEAAPKMNPAAMQEAIKPVQENLKAWADLAQVQAKEAQAVITDTVASIKGAKDPQAAFEVMKASAEAGMALFAKNLKAATSLSVGQFHTSVDAIEKAHPAPEAFANVAKNLKAAASTAESTLDTALEKGVAAVASATKATKKAR</sequence>